<evidence type="ECO:0000256" key="1">
    <source>
        <dbReference type="ARBA" id="ARBA00002286"/>
    </source>
</evidence>
<evidence type="ECO:0000256" key="3">
    <source>
        <dbReference type="ARBA" id="ARBA00023125"/>
    </source>
</evidence>
<dbReference type="InterPro" id="IPR001584">
    <property type="entry name" value="Integrase_cat-core"/>
</dbReference>
<dbReference type="InterPro" id="IPR036397">
    <property type="entry name" value="RNaseH_sf"/>
</dbReference>
<comment type="function">
    <text evidence="1">Involved in the transposition of the insertion sequence.</text>
</comment>
<evidence type="ECO:0000313" key="6">
    <source>
        <dbReference type="EMBL" id="WYF46353.1"/>
    </source>
</evidence>
<evidence type="ECO:0000259" key="5">
    <source>
        <dbReference type="PROSITE" id="PS50994"/>
    </source>
</evidence>
<accession>A0AAU6Q7T5</accession>
<dbReference type="PROSITE" id="PS50994">
    <property type="entry name" value="INTEGRASE"/>
    <property type="match status" value="1"/>
</dbReference>
<dbReference type="RefSeq" id="WP_339097832.1">
    <property type="nucleotide sequence ID" value="NZ_CP149783.1"/>
</dbReference>
<keyword evidence="2" id="KW-0815">Transposition</keyword>
<feature type="domain" description="Integrase catalytic" evidence="5">
    <location>
        <begin position="66"/>
        <end position="224"/>
    </location>
</feature>
<dbReference type="GO" id="GO:0006310">
    <property type="term" value="P:DNA recombination"/>
    <property type="evidence" value="ECO:0007669"/>
    <property type="project" value="UniProtKB-KW"/>
</dbReference>
<protein>
    <submittedName>
        <fullName evidence="6">IS6-like element ISDge13 family transposase</fullName>
    </submittedName>
</protein>
<sequence>MPADPKPYRHRFPKSIIQHAVWLYHRFPLSYRDVEELLLQRGIQVSHETIRDWCDKFGPTITKELKKREPHRGSHWHLDEVCVKIKGVKHWLWRAVDEHGAVLDVLLQEHRDTEAAKTFFTMLLSNYEAPTTIHTDKLGSYRAAIREIPELHGALHREVISTARCNNLIEQSHRPTRNQERSQKGFKGIENTQKFLDLHARTSNLHQFTRTTVTAKTRRSNQRTAFQTWNEVALLAA</sequence>
<dbReference type="EMBL" id="CP149783">
    <property type="protein sequence ID" value="WYF46468.1"/>
    <property type="molecule type" value="Genomic_DNA"/>
</dbReference>
<dbReference type="GO" id="GO:0015074">
    <property type="term" value="P:DNA integration"/>
    <property type="evidence" value="ECO:0007669"/>
    <property type="project" value="InterPro"/>
</dbReference>
<dbReference type="InterPro" id="IPR032874">
    <property type="entry name" value="DDE_dom"/>
</dbReference>
<dbReference type="InterPro" id="IPR047930">
    <property type="entry name" value="Transpos_IS6"/>
</dbReference>
<dbReference type="Pfam" id="PF13610">
    <property type="entry name" value="DDE_Tnp_IS240"/>
    <property type="match status" value="1"/>
</dbReference>
<dbReference type="SUPFAM" id="SSF53098">
    <property type="entry name" value="Ribonuclease H-like"/>
    <property type="match status" value="1"/>
</dbReference>
<name>A0AAU6Q7T5_9DEIO</name>
<gene>
    <name evidence="6" type="ORF">WDJ50_14910</name>
    <name evidence="7" type="ORF">WDJ50_15555</name>
</gene>
<dbReference type="GO" id="GO:0032196">
    <property type="term" value="P:transposition"/>
    <property type="evidence" value="ECO:0007669"/>
    <property type="project" value="UniProtKB-KW"/>
</dbReference>
<dbReference type="NCBIfam" id="NF033587">
    <property type="entry name" value="transpos_IS6"/>
    <property type="match status" value="1"/>
</dbReference>
<dbReference type="Gene3D" id="3.30.420.10">
    <property type="entry name" value="Ribonuclease H-like superfamily/Ribonuclease H"/>
    <property type="match status" value="1"/>
</dbReference>
<keyword evidence="3" id="KW-0238">DNA-binding</keyword>
<dbReference type="InterPro" id="IPR052183">
    <property type="entry name" value="IS_Transposase"/>
</dbReference>
<dbReference type="GO" id="GO:0003677">
    <property type="term" value="F:DNA binding"/>
    <property type="evidence" value="ECO:0007669"/>
    <property type="project" value="UniProtKB-KW"/>
</dbReference>
<organism evidence="6">
    <name type="scientific">Deinococcus sp. VB142</name>
    <dbReference type="NCBI Taxonomy" id="3112952"/>
    <lineage>
        <taxon>Bacteria</taxon>
        <taxon>Thermotogati</taxon>
        <taxon>Deinococcota</taxon>
        <taxon>Deinococci</taxon>
        <taxon>Deinococcales</taxon>
        <taxon>Deinococcaceae</taxon>
        <taxon>Deinococcus</taxon>
    </lineage>
</organism>
<reference evidence="6" key="1">
    <citation type="submission" date="2024-03" db="EMBL/GenBank/DDBJ databases">
        <title>Deinococcus weizhi sp. nov., isolated from human skin.</title>
        <authorList>
            <person name="Wei Z."/>
            <person name="Tian F."/>
            <person name="Yang C."/>
            <person name="Xin L.T."/>
            <person name="Wen Z.J."/>
            <person name="Lan K.C."/>
            <person name="Yu L."/>
            <person name="Zhe W."/>
            <person name="Dan F.D."/>
            <person name="Jun W."/>
            <person name="Rui Z."/>
            <person name="Yong X.J."/>
            <person name="Ting Y."/>
            <person name="Wei X."/>
            <person name="Xu Z.G."/>
            <person name="Xin Z."/>
            <person name="Dong F.G."/>
            <person name="Ni X.M."/>
            <person name="Zheng M.G."/>
            <person name="Chun Y."/>
            <person name="Qian W.X."/>
        </authorList>
    </citation>
    <scope>NUCLEOTIDE SEQUENCE</scope>
    <source>
        <strain evidence="6">VB142</strain>
    </source>
</reference>
<dbReference type="InterPro" id="IPR012337">
    <property type="entry name" value="RNaseH-like_sf"/>
</dbReference>
<dbReference type="EMBL" id="CP149783">
    <property type="protein sequence ID" value="WYF46353.1"/>
    <property type="molecule type" value="Genomic_DNA"/>
</dbReference>
<evidence type="ECO:0000256" key="2">
    <source>
        <dbReference type="ARBA" id="ARBA00022578"/>
    </source>
</evidence>
<proteinExistence type="predicted"/>
<keyword evidence="4" id="KW-0233">DNA recombination</keyword>
<dbReference type="PANTHER" id="PTHR35528">
    <property type="entry name" value="BLL1675 PROTEIN"/>
    <property type="match status" value="1"/>
</dbReference>
<dbReference type="PANTHER" id="PTHR35528:SF3">
    <property type="entry name" value="BLL1675 PROTEIN"/>
    <property type="match status" value="1"/>
</dbReference>
<evidence type="ECO:0000313" key="7">
    <source>
        <dbReference type="EMBL" id="WYF46468.1"/>
    </source>
</evidence>
<dbReference type="AlphaFoldDB" id="A0AAU6Q7T5"/>
<evidence type="ECO:0000256" key="4">
    <source>
        <dbReference type="ARBA" id="ARBA00023172"/>
    </source>
</evidence>